<dbReference type="PANTHER" id="PTHR33077">
    <property type="entry name" value="PROTEIN TIFY 4A-RELATED-RELATED"/>
    <property type="match status" value="1"/>
</dbReference>
<evidence type="ECO:0000259" key="3">
    <source>
        <dbReference type="PROSITE" id="PS51320"/>
    </source>
</evidence>
<comment type="domain">
    <text evidence="2">The jas domain is required for interaction with COI1.</text>
</comment>
<evidence type="ECO:0000313" key="5">
    <source>
        <dbReference type="Proteomes" id="UP001630127"/>
    </source>
</evidence>
<dbReference type="GO" id="GO:0009611">
    <property type="term" value="P:response to wounding"/>
    <property type="evidence" value="ECO:0007669"/>
    <property type="project" value="UniProtKB-UniRule"/>
</dbReference>
<dbReference type="GO" id="GO:0005634">
    <property type="term" value="C:nucleus"/>
    <property type="evidence" value="ECO:0007669"/>
    <property type="project" value="UniProtKB-SubCell"/>
</dbReference>
<gene>
    <name evidence="4" type="ORF">ACH5RR_029913</name>
</gene>
<dbReference type="AlphaFoldDB" id="A0ABD2YXF3"/>
<dbReference type="Pfam" id="PF06200">
    <property type="entry name" value="tify"/>
    <property type="match status" value="1"/>
</dbReference>
<feature type="domain" description="Tify" evidence="3">
    <location>
        <begin position="121"/>
        <end position="156"/>
    </location>
</feature>
<proteinExistence type="inferred from homology"/>
<evidence type="ECO:0000256" key="2">
    <source>
        <dbReference type="RuleBase" id="RU369065"/>
    </source>
</evidence>
<dbReference type="GO" id="GO:2000022">
    <property type="term" value="P:regulation of jasmonic acid mediated signaling pathway"/>
    <property type="evidence" value="ECO:0007669"/>
    <property type="project" value="UniProtKB-UniRule"/>
</dbReference>
<keyword evidence="2" id="KW-0539">Nucleus</keyword>
<name>A0ABD2YXF3_9GENT</name>
<dbReference type="SMART" id="SM00979">
    <property type="entry name" value="TIFY"/>
    <property type="match status" value="1"/>
</dbReference>
<comment type="subcellular location">
    <subcellularLocation>
        <location evidence="2">Nucleus</location>
    </subcellularLocation>
</comment>
<dbReference type="InterPro" id="IPR010399">
    <property type="entry name" value="Tify_dom"/>
</dbReference>
<dbReference type="Proteomes" id="UP001630127">
    <property type="component" value="Unassembled WGS sequence"/>
</dbReference>
<protein>
    <recommendedName>
        <fullName evidence="2">Protein TIFY</fullName>
    </recommendedName>
    <alternativeName>
        <fullName evidence="2">Jasmonate ZIM domain-containing protein</fullName>
    </alternativeName>
</protein>
<dbReference type="PANTHER" id="PTHR33077:SF149">
    <property type="entry name" value="PROTEIN TIFY"/>
    <property type="match status" value="1"/>
</dbReference>
<accession>A0ABD2YXF3</accession>
<evidence type="ECO:0000256" key="1">
    <source>
        <dbReference type="ARBA" id="ARBA00008614"/>
    </source>
</evidence>
<evidence type="ECO:0000313" key="4">
    <source>
        <dbReference type="EMBL" id="KAL3510512.1"/>
    </source>
</evidence>
<dbReference type="Pfam" id="PF09425">
    <property type="entry name" value="Jas_motif"/>
    <property type="match status" value="1"/>
</dbReference>
<reference evidence="4 5" key="1">
    <citation type="submission" date="2024-11" db="EMBL/GenBank/DDBJ databases">
        <title>A near-complete genome assembly of Cinchona calisaya.</title>
        <authorList>
            <person name="Lian D.C."/>
            <person name="Zhao X.W."/>
            <person name="Wei L."/>
        </authorList>
    </citation>
    <scope>NUCLEOTIDE SEQUENCE [LARGE SCALE GENOMIC DNA]</scope>
    <source>
        <tissue evidence="4">Nenye</tissue>
    </source>
</reference>
<sequence>MERDFMGLNSRNSVIVVKEEAVDGFMDSGVPWPLSNKVSAPAPFMPFKASQDEKAPKVISDHLTSSGYMAMSSADAFDIRRQSGEAQNFAGATSNQQFLGGVPVAAHRGFVAGSTEPCTKASWNAAQLTIFFGGTVNVFDDITPEKAQAIMFLAGNGCALPNTAQTRLPVQLPASNFSPADAAFVNQIMHPQPSSALSSPISVSSHPVGQLGGGSSCKDDLKVPKTTGISTNIVNKVEPLSMMASLGPITAASMISSALPQAPKASLTRFLEKRKERAMNLSPYHHTKKSADSINPDSIVAGPRAASIAGFSSLSISN</sequence>
<comment type="similarity">
    <text evidence="1 2">Belongs to the TIFY/JAZ family.</text>
</comment>
<keyword evidence="2" id="KW-1184">Jasmonic acid signaling pathway</keyword>
<keyword evidence="5" id="KW-1185">Reference proteome</keyword>
<dbReference type="InterPro" id="IPR018467">
    <property type="entry name" value="CCT_CS"/>
</dbReference>
<dbReference type="PROSITE" id="PS51320">
    <property type="entry name" value="TIFY"/>
    <property type="match status" value="1"/>
</dbReference>
<dbReference type="EMBL" id="JBJUIK010000012">
    <property type="protein sequence ID" value="KAL3510512.1"/>
    <property type="molecule type" value="Genomic_DNA"/>
</dbReference>
<comment type="function">
    <text evidence="2">Repressor of jasmonate responses.</text>
</comment>
<dbReference type="InterPro" id="IPR040390">
    <property type="entry name" value="TIFY/JAZ"/>
</dbReference>
<dbReference type="GO" id="GO:0031347">
    <property type="term" value="P:regulation of defense response"/>
    <property type="evidence" value="ECO:0007669"/>
    <property type="project" value="UniProtKB-UniRule"/>
</dbReference>
<organism evidence="4 5">
    <name type="scientific">Cinchona calisaya</name>
    <dbReference type="NCBI Taxonomy" id="153742"/>
    <lineage>
        <taxon>Eukaryota</taxon>
        <taxon>Viridiplantae</taxon>
        <taxon>Streptophyta</taxon>
        <taxon>Embryophyta</taxon>
        <taxon>Tracheophyta</taxon>
        <taxon>Spermatophyta</taxon>
        <taxon>Magnoliopsida</taxon>
        <taxon>eudicotyledons</taxon>
        <taxon>Gunneridae</taxon>
        <taxon>Pentapetalae</taxon>
        <taxon>asterids</taxon>
        <taxon>lamiids</taxon>
        <taxon>Gentianales</taxon>
        <taxon>Rubiaceae</taxon>
        <taxon>Cinchonoideae</taxon>
        <taxon>Cinchoneae</taxon>
        <taxon>Cinchona</taxon>
    </lineage>
</organism>
<comment type="caution">
    <text evidence="4">The sequence shown here is derived from an EMBL/GenBank/DDBJ whole genome shotgun (WGS) entry which is preliminary data.</text>
</comment>